<accession>A0ABT9HX64</accession>
<keyword evidence="2 4" id="KW-0238">DNA-binding</keyword>
<dbReference type="PANTHER" id="PTHR47506:SF1">
    <property type="entry name" value="HTH-TYPE TRANSCRIPTIONAL REGULATOR YJDC"/>
    <property type="match status" value="1"/>
</dbReference>
<keyword evidence="3" id="KW-0804">Transcription</keyword>
<dbReference type="Pfam" id="PF00440">
    <property type="entry name" value="TetR_N"/>
    <property type="match status" value="1"/>
</dbReference>
<dbReference type="RefSeq" id="WP_305974819.1">
    <property type="nucleotide sequence ID" value="NZ_JAPJDZ010000012.1"/>
</dbReference>
<evidence type="ECO:0000313" key="7">
    <source>
        <dbReference type="Proteomes" id="UP001231109"/>
    </source>
</evidence>
<dbReference type="SUPFAM" id="SSF46689">
    <property type="entry name" value="Homeodomain-like"/>
    <property type="match status" value="1"/>
</dbReference>
<gene>
    <name evidence="6" type="ORF">ORJ04_07110</name>
</gene>
<dbReference type="InterPro" id="IPR036271">
    <property type="entry name" value="Tet_transcr_reg_TetR-rel_C_sf"/>
</dbReference>
<dbReference type="InterPro" id="IPR009057">
    <property type="entry name" value="Homeodomain-like_sf"/>
</dbReference>
<evidence type="ECO:0000256" key="2">
    <source>
        <dbReference type="ARBA" id="ARBA00023125"/>
    </source>
</evidence>
<comment type="caution">
    <text evidence="6">The sequence shown here is derived from an EMBL/GenBank/DDBJ whole genome shotgun (WGS) entry which is preliminary data.</text>
</comment>
<dbReference type="SUPFAM" id="SSF48498">
    <property type="entry name" value="Tetracyclin repressor-like, C-terminal domain"/>
    <property type="match status" value="1"/>
</dbReference>
<dbReference type="PANTHER" id="PTHR47506">
    <property type="entry name" value="TRANSCRIPTIONAL REGULATORY PROTEIN"/>
    <property type="match status" value="1"/>
</dbReference>
<evidence type="ECO:0000256" key="4">
    <source>
        <dbReference type="PROSITE-ProRule" id="PRU00335"/>
    </source>
</evidence>
<proteinExistence type="predicted"/>
<name>A0ABT9HX64_9GAMM</name>
<dbReference type="Gene3D" id="1.10.357.10">
    <property type="entry name" value="Tetracycline Repressor, domain 2"/>
    <property type="match status" value="1"/>
</dbReference>
<dbReference type="Proteomes" id="UP001231109">
    <property type="component" value="Unassembled WGS sequence"/>
</dbReference>
<evidence type="ECO:0000259" key="5">
    <source>
        <dbReference type="PROSITE" id="PS50977"/>
    </source>
</evidence>
<dbReference type="InterPro" id="IPR001647">
    <property type="entry name" value="HTH_TetR"/>
</dbReference>
<dbReference type="PROSITE" id="PS50977">
    <property type="entry name" value="HTH_TETR_2"/>
    <property type="match status" value="1"/>
</dbReference>
<dbReference type="EMBL" id="JAPJDZ010000012">
    <property type="protein sequence ID" value="MDP5135714.1"/>
    <property type="molecule type" value="Genomic_DNA"/>
</dbReference>
<feature type="DNA-binding region" description="H-T-H motif" evidence="4">
    <location>
        <begin position="29"/>
        <end position="48"/>
    </location>
</feature>
<sequence>MANSIKFDRDQVIDKAQRLFWQRGFNGTSMRDLLQTVNLRPGSLYASFGDKETLYHDALLRYAAQGQQFLAQCQADTATPIAALRQFVRLQVLHAEQAPSQVCMLVKTVAELSAEGSKLALLAKSLLAEMELAFRQLLQQAQAQGVYLSAPPERLSKVLQAQIIGLKTYAQTQPDQTVLAEMVEDVLATLLQK</sequence>
<evidence type="ECO:0000313" key="6">
    <source>
        <dbReference type="EMBL" id="MDP5135714.1"/>
    </source>
</evidence>
<protein>
    <submittedName>
        <fullName evidence="6">TetR/AcrR family transcriptional regulator</fullName>
    </submittedName>
</protein>
<evidence type="ECO:0000256" key="1">
    <source>
        <dbReference type="ARBA" id="ARBA00023015"/>
    </source>
</evidence>
<organism evidence="6 7">
    <name type="scientific">Rheinheimera baltica</name>
    <dbReference type="NCBI Taxonomy" id="67576"/>
    <lineage>
        <taxon>Bacteria</taxon>
        <taxon>Pseudomonadati</taxon>
        <taxon>Pseudomonadota</taxon>
        <taxon>Gammaproteobacteria</taxon>
        <taxon>Chromatiales</taxon>
        <taxon>Chromatiaceae</taxon>
        <taxon>Rheinheimera</taxon>
    </lineage>
</organism>
<feature type="domain" description="HTH tetR-type" evidence="5">
    <location>
        <begin position="6"/>
        <end position="66"/>
    </location>
</feature>
<reference evidence="6 7" key="1">
    <citation type="submission" date="2022-11" db="EMBL/GenBank/DDBJ databases">
        <title>Viruses from the air-sea interface of a natural surface slick.</title>
        <authorList>
            <person name="Rahlff J."/>
            <person name="Holmfeldt K."/>
        </authorList>
    </citation>
    <scope>NUCLEOTIDE SEQUENCE [LARGE SCALE GENOMIC DNA]</scope>
    <source>
        <strain evidence="6 7">SMS4</strain>
    </source>
</reference>
<evidence type="ECO:0000256" key="3">
    <source>
        <dbReference type="ARBA" id="ARBA00023163"/>
    </source>
</evidence>
<keyword evidence="7" id="KW-1185">Reference proteome</keyword>
<keyword evidence="1" id="KW-0805">Transcription regulation</keyword>